<comment type="cofactor">
    <cofactor evidence="6">
        <name>Zn(2+)</name>
        <dbReference type="ChEBI" id="CHEBI:29105"/>
    </cofactor>
    <text evidence="6">Binds 1 zinc ion per subunit.</text>
</comment>
<proteinExistence type="inferred from homology"/>
<keyword evidence="10" id="KW-1185">Reference proteome</keyword>
<keyword evidence="1 6" id="KW-0645">Protease</keyword>
<evidence type="ECO:0000256" key="1">
    <source>
        <dbReference type="ARBA" id="ARBA00022670"/>
    </source>
</evidence>
<dbReference type="InterPro" id="IPR001915">
    <property type="entry name" value="Peptidase_M48"/>
</dbReference>
<feature type="transmembrane region" description="Helical" evidence="7">
    <location>
        <begin position="84"/>
        <end position="107"/>
    </location>
</feature>
<dbReference type="PANTHER" id="PTHR34978:SF3">
    <property type="entry name" value="SLR0241 PROTEIN"/>
    <property type="match status" value="1"/>
</dbReference>
<dbReference type="OrthoDB" id="3541294at2"/>
<evidence type="ECO:0000256" key="4">
    <source>
        <dbReference type="ARBA" id="ARBA00022833"/>
    </source>
</evidence>
<dbReference type="HOGENOM" id="CLU_060923_0_0_11"/>
<dbReference type="Proteomes" id="UP000001918">
    <property type="component" value="Chromosome"/>
</dbReference>
<dbReference type="Gene3D" id="3.30.2010.10">
    <property type="entry name" value="Metalloproteases ('zincins'), catalytic domain"/>
    <property type="match status" value="1"/>
</dbReference>
<evidence type="ECO:0000256" key="3">
    <source>
        <dbReference type="ARBA" id="ARBA00022801"/>
    </source>
</evidence>
<dbReference type="InterPro" id="IPR052173">
    <property type="entry name" value="Beta-lactam_resp_regulator"/>
</dbReference>
<organism evidence="9 10">
    <name type="scientific">Thermomonospora curvata (strain ATCC 19995 / DSM 43183 / JCM 3096 / KCTC 9072 / NBRC 15933 / NCIMB 10081 / Henssen B9)</name>
    <dbReference type="NCBI Taxonomy" id="471852"/>
    <lineage>
        <taxon>Bacteria</taxon>
        <taxon>Bacillati</taxon>
        <taxon>Actinomycetota</taxon>
        <taxon>Actinomycetes</taxon>
        <taxon>Streptosporangiales</taxon>
        <taxon>Thermomonosporaceae</taxon>
        <taxon>Thermomonospora</taxon>
    </lineage>
</organism>
<evidence type="ECO:0000313" key="9">
    <source>
        <dbReference type="EMBL" id="ACY96554.1"/>
    </source>
</evidence>
<dbReference type="KEGG" id="tcu:Tcur_0968"/>
<protein>
    <submittedName>
        <fullName evidence="9">Peptidase M48 Ste24p</fullName>
    </submittedName>
</protein>
<keyword evidence="7" id="KW-1133">Transmembrane helix</keyword>
<feature type="transmembrane region" description="Helical" evidence="7">
    <location>
        <begin position="36"/>
        <end position="63"/>
    </location>
</feature>
<dbReference type="Pfam" id="PF01435">
    <property type="entry name" value="Peptidase_M48"/>
    <property type="match status" value="1"/>
</dbReference>
<keyword evidence="7" id="KW-0472">Membrane</keyword>
<dbReference type="GO" id="GO:0046872">
    <property type="term" value="F:metal ion binding"/>
    <property type="evidence" value="ECO:0007669"/>
    <property type="project" value="UniProtKB-KW"/>
</dbReference>
<dbReference type="AlphaFoldDB" id="D1A7G5"/>
<evidence type="ECO:0000256" key="5">
    <source>
        <dbReference type="ARBA" id="ARBA00023049"/>
    </source>
</evidence>
<keyword evidence="3 6" id="KW-0378">Hydrolase</keyword>
<dbReference type="STRING" id="471852.Tcur_0968"/>
<dbReference type="RefSeq" id="WP_012851338.1">
    <property type="nucleotide sequence ID" value="NC_013510.1"/>
</dbReference>
<evidence type="ECO:0000259" key="8">
    <source>
        <dbReference type="Pfam" id="PF01435"/>
    </source>
</evidence>
<evidence type="ECO:0000256" key="6">
    <source>
        <dbReference type="RuleBase" id="RU003983"/>
    </source>
</evidence>
<dbReference type="eggNOG" id="COG0501">
    <property type="taxonomic scope" value="Bacteria"/>
</dbReference>
<evidence type="ECO:0000256" key="2">
    <source>
        <dbReference type="ARBA" id="ARBA00022723"/>
    </source>
</evidence>
<keyword evidence="5 6" id="KW-0482">Metalloprotease</keyword>
<gene>
    <name evidence="9" type="ordered locus">Tcur_0968</name>
</gene>
<sequence>MSWLTLLPMALVLAVGVAFGAAPLPLHPHWAARTLATIAAAATVTAVGTLVFITVNYAAGIFPRAAERVPEWALFGDDRPVPDAIGVPAVVLTCLVAFLIVRLAVGWSRQIRQAQRSCRQVLDCDAPLALAVPGRRRGGVLVSRGLLRILDRAQLAAVFQHEASHLRHHHHRYLALGELAATILPPLRRLNSRLRFALERWADEDAAEAVGDRALVARTIARVALARSAADAAPPGMPAFTESGVVERVQALLEAAPGRNTITGPLSLTGAGLTTGCLASLAWQLDRFFGLTLPYL</sequence>
<feature type="domain" description="Peptidase M48" evidence="8">
    <location>
        <begin position="136"/>
        <end position="177"/>
    </location>
</feature>
<dbReference type="EMBL" id="CP001738">
    <property type="protein sequence ID" value="ACY96554.1"/>
    <property type="molecule type" value="Genomic_DNA"/>
</dbReference>
<dbReference type="GO" id="GO:0006508">
    <property type="term" value="P:proteolysis"/>
    <property type="evidence" value="ECO:0007669"/>
    <property type="project" value="UniProtKB-KW"/>
</dbReference>
<dbReference type="GO" id="GO:0004222">
    <property type="term" value="F:metalloendopeptidase activity"/>
    <property type="evidence" value="ECO:0007669"/>
    <property type="project" value="InterPro"/>
</dbReference>
<keyword evidence="7" id="KW-0812">Transmembrane</keyword>
<evidence type="ECO:0000256" key="7">
    <source>
        <dbReference type="SAM" id="Phobius"/>
    </source>
</evidence>
<dbReference type="PANTHER" id="PTHR34978">
    <property type="entry name" value="POSSIBLE SENSOR-TRANSDUCER PROTEIN BLAR"/>
    <property type="match status" value="1"/>
</dbReference>
<keyword evidence="4 6" id="KW-0862">Zinc</keyword>
<name>D1A7G5_THECD</name>
<reference evidence="9 10" key="1">
    <citation type="journal article" date="2011" name="Stand. Genomic Sci.">
        <title>Complete genome sequence of Thermomonospora curvata type strain (B9).</title>
        <authorList>
            <person name="Chertkov O."/>
            <person name="Sikorski J."/>
            <person name="Nolan M."/>
            <person name="Lapidus A."/>
            <person name="Lucas S."/>
            <person name="Del Rio T.G."/>
            <person name="Tice H."/>
            <person name="Cheng J.F."/>
            <person name="Goodwin L."/>
            <person name="Pitluck S."/>
            <person name="Liolios K."/>
            <person name="Ivanova N."/>
            <person name="Mavromatis K."/>
            <person name="Mikhailova N."/>
            <person name="Ovchinnikova G."/>
            <person name="Pati A."/>
            <person name="Chen A."/>
            <person name="Palaniappan K."/>
            <person name="Djao O.D."/>
            <person name="Land M."/>
            <person name="Hauser L."/>
            <person name="Chang Y.J."/>
            <person name="Jeffries C.D."/>
            <person name="Brettin T."/>
            <person name="Han C."/>
            <person name="Detter J.C."/>
            <person name="Rohde M."/>
            <person name="Goker M."/>
            <person name="Woyke T."/>
            <person name="Bristow J."/>
            <person name="Eisen J.A."/>
            <person name="Markowitz V."/>
            <person name="Hugenholtz P."/>
            <person name="Klenk H.P."/>
            <person name="Kyrpides N.C."/>
        </authorList>
    </citation>
    <scope>NUCLEOTIDE SEQUENCE [LARGE SCALE GENOMIC DNA]</scope>
    <source>
        <strain evidence="10">ATCC 19995 / DSM 43183 / JCM 3096 / KCTC 9072 / NBRC 15933 / NCIMB 10081 / Henssen B9</strain>
    </source>
</reference>
<accession>D1A7G5</accession>
<keyword evidence="2" id="KW-0479">Metal-binding</keyword>
<comment type="similarity">
    <text evidence="6">Belongs to the peptidase M48 family.</text>
</comment>
<evidence type="ECO:0000313" key="10">
    <source>
        <dbReference type="Proteomes" id="UP000001918"/>
    </source>
</evidence>